<sequence>MGPESQDKLDKAVQNQQSGKDLLAASREIVRQNNVDRQSDELVAKYLTEPQSMTQSERQQLAAYLNVYGYELQTKLGFTPEEALQSVNSILSREPALKPSPGYPGGGGDTSSYYEALGYLKMYSAQSGQAAMGTDALLTLPGGLGTAARATLAAGGAWKAGTGIGQIIDGQYHDGALNVSLGSIAIFGGVAGQNIIKKTDTGIFTPESTISWQESSRSTGKNIFPVDMLKISPENLKYVDILSPEARQHILYGESLTGGGHMYPGNPGKSIYPPTWSANKIVHEVGDIATSPNTKWYAQTGTGGIYTSKGKPANWVSYEERGGVRIRVVYQPATGKIITAFPDASPMPTNYKPIK</sequence>
<evidence type="ECO:0000313" key="4">
    <source>
        <dbReference type="Proteomes" id="UP000009342"/>
    </source>
</evidence>
<gene>
    <name evidence="3" type="ORF">BN134_3036</name>
</gene>
<dbReference type="EMBL" id="CAKZ01000138">
    <property type="protein sequence ID" value="CCJ82276.1"/>
    <property type="molecule type" value="Genomic_DNA"/>
</dbReference>
<comment type="caution">
    <text evidence="3">The sequence shown here is derived from an EMBL/GenBank/DDBJ whole genome shotgun (WGS) entry which is preliminary data.</text>
</comment>
<dbReference type="Proteomes" id="UP000009342">
    <property type="component" value="Unassembled WGS sequence"/>
</dbReference>
<organism evidence="3 4">
    <name type="scientific">Cronobacter dublinensis 1210</name>
    <dbReference type="NCBI Taxonomy" id="1208656"/>
    <lineage>
        <taxon>Bacteria</taxon>
        <taxon>Pseudomonadati</taxon>
        <taxon>Pseudomonadota</taxon>
        <taxon>Gammaproteobacteria</taxon>
        <taxon>Enterobacterales</taxon>
        <taxon>Enterobacteriaceae</taxon>
        <taxon>Cronobacter</taxon>
    </lineage>
</organism>
<dbReference type="InterPro" id="IPR029501">
    <property type="entry name" value="EndoU_bac"/>
</dbReference>
<keyword evidence="4" id="KW-1185">Reference proteome</keyword>
<proteinExistence type="predicted"/>
<feature type="region of interest" description="Disordered" evidence="1">
    <location>
        <begin position="1"/>
        <end position="20"/>
    </location>
</feature>
<name>A0ABM9Q9V8_9ENTR</name>
<evidence type="ECO:0000259" key="2">
    <source>
        <dbReference type="Pfam" id="PF14436"/>
    </source>
</evidence>
<dbReference type="Pfam" id="PF14436">
    <property type="entry name" value="EndoU_bacteria"/>
    <property type="match status" value="1"/>
</dbReference>
<evidence type="ECO:0000256" key="1">
    <source>
        <dbReference type="SAM" id="MobiDB-lite"/>
    </source>
</evidence>
<feature type="domain" description="Bacterial EndoU nuclease" evidence="2">
    <location>
        <begin position="265"/>
        <end position="344"/>
    </location>
</feature>
<evidence type="ECO:0000313" key="3">
    <source>
        <dbReference type="EMBL" id="CCJ82276.1"/>
    </source>
</evidence>
<reference evidence="4" key="1">
    <citation type="journal article" date="2012" name="PLoS ONE">
        <title>Comparative analysis of genome sequences covering the seven cronobacter species.</title>
        <authorList>
            <person name="Joseph S."/>
            <person name="Desai P."/>
            <person name="Ji Y."/>
            <person name="Cummings C.A."/>
            <person name="Shih R."/>
            <person name="Degoricija L."/>
            <person name="Rico A."/>
            <person name="Brzoska P."/>
            <person name="Hamby S.E."/>
            <person name="Masood N."/>
            <person name="Hariri S."/>
            <person name="Sonbol H."/>
            <person name="Chuzhanova N."/>
            <person name="McClelland M."/>
            <person name="Furtado M.R."/>
            <person name="Forsythe S.J."/>
        </authorList>
    </citation>
    <scope>NUCLEOTIDE SEQUENCE [LARGE SCALE GENOMIC DNA]</scope>
    <source>
        <strain evidence="4">1210</strain>
    </source>
</reference>
<accession>A0ABM9Q9V8</accession>
<protein>
    <submittedName>
        <fullName evidence="3">Probable hemagglutinin</fullName>
    </submittedName>
</protein>
<feature type="compositionally biased region" description="Basic and acidic residues" evidence="1">
    <location>
        <begin position="1"/>
        <end position="11"/>
    </location>
</feature>